<evidence type="ECO:0008006" key="4">
    <source>
        <dbReference type="Google" id="ProtNLM"/>
    </source>
</evidence>
<dbReference type="InterPro" id="IPR019198">
    <property type="entry name" value="Beta_propeller_containing"/>
</dbReference>
<proteinExistence type="predicted"/>
<name>W0AGM8_9SPHN</name>
<dbReference type="Pfam" id="PF09826">
    <property type="entry name" value="Beta_propel"/>
    <property type="match status" value="1"/>
</dbReference>
<evidence type="ECO:0000256" key="1">
    <source>
        <dbReference type="SAM" id="SignalP"/>
    </source>
</evidence>
<dbReference type="EMBL" id="CP006644">
    <property type="protein sequence ID" value="AHE55697.1"/>
    <property type="molecule type" value="Genomic_DNA"/>
</dbReference>
<dbReference type="Proteomes" id="UP000018851">
    <property type="component" value="Chromosome"/>
</dbReference>
<dbReference type="HOGENOM" id="CLU_422518_0_0_5"/>
<accession>W0AGM8</accession>
<keyword evidence="1" id="KW-0732">Signal</keyword>
<dbReference type="AlphaFoldDB" id="W0AGM8"/>
<sequence length="675" mass="72146">MQRWIASGGLALAASVATLALAMSERSTTPTEPAPVDARVGPKLARFASARAFAAYINASLARTAEQEDGKMFQSVPSPSAPSVMAEPAADAAATGAEAAANPEITNNQMVGVDEGGIVKQIGRHLVVLQDGRLFSIDLGDRAGAPMRLADRIDVYRSPETAASWYDEMLVLEDRILVTAYNYREQASEITVLRLDPTTGRMRREGRFLMNSNDYYSTENYATRLVGDTLVVYTPHQLLAGGTQFAWPRLRRADGDGEADGGKALIGPTDVYAPPGEVDYPVLHTISFCPLKASLDCRTTAFIGPAMREFYVSPTDAFLWIGAPDGLPWAIDYRNRRRQACGAGESWRSASSNPALLYRLPLDGGTIGALAVEGVPADQFAFDSRDGRFRALLASAGAGCAPNGTADPLALLDVPLTAFGTSIRHTTDRAYTRLPGIEGGMLENRFLGGWLLYGGRTGWSGMEDSGRRPSPSSLFAVPLRQPDRVTRLSLPHNAVRIERAGNDAVVTGYRDAGGLSLSYLRLDRDAATLAATTQLPGRVESEGRSHAFNAWVRPDGSGVLGIPTSSNQGRADRGWSESRDSDLSFVAIGTDKRLSPAGELSIAGRKPEAGYRCEISCIDWYGNARPIFTGGRIFALMGTELVEGRMAGGRIAPVQRVDLTGRAGSGSGARPAAAR</sequence>
<gene>
    <name evidence="2" type="ORF">NX02_20200</name>
</gene>
<dbReference type="eggNOG" id="COG4880">
    <property type="taxonomic scope" value="Bacteria"/>
</dbReference>
<protein>
    <recommendedName>
        <fullName evidence="4">Beta propeller domain-containing protein</fullName>
    </recommendedName>
</protein>
<feature type="chain" id="PRO_5004786257" description="Beta propeller domain-containing protein" evidence="1">
    <location>
        <begin position="23"/>
        <end position="675"/>
    </location>
</feature>
<feature type="signal peptide" evidence="1">
    <location>
        <begin position="1"/>
        <end position="22"/>
    </location>
</feature>
<evidence type="ECO:0000313" key="2">
    <source>
        <dbReference type="EMBL" id="AHE55697.1"/>
    </source>
</evidence>
<evidence type="ECO:0000313" key="3">
    <source>
        <dbReference type="Proteomes" id="UP000018851"/>
    </source>
</evidence>
<organism evidence="2 3">
    <name type="scientific">Sphingomonas sanxanigenens DSM 19645 = NX02</name>
    <dbReference type="NCBI Taxonomy" id="1123269"/>
    <lineage>
        <taxon>Bacteria</taxon>
        <taxon>Pseudomonadati</taxon>
        <taxon>Pseudomonadota</taxon>
        <taxon>Alphaproteobacteria</taxon>
        <taxon>Sphingomonadales</taxon>
        <taxon>Sphingomonadaceae</taxon>
        <taxon>Sphingomonas</taxon>
    </lineage>
</organism>
<dbReference type="KEGG" id="ssan:NX02_20200"/>
<dbReference type="RefSeq" id="WP_025293846.1">
    <property type="nucleotide sequence ID" value="NZ_CP006644.1"/>
</dbReference>
<keyword evidence="3" id="KW-1185">Reference proteome</keyword>
<reference evidence="2 3" key="1">
    <citation type="submission" date="2013-07" db="EMBL/GenBank/DDBJ databases">
        <title>Completed genome of Sphingomonas sanxanigenens NX02.</title>
        <authorList>
            <person name="Ma T."/>
            <person name="Huang H."/>
            <person name="Wu M."/>
            <person name="Li X."/>
            <person name="Li G."/>
        </authorList>
    </citation>
    <scope>NUCLEOTIDE SEQUENCE [LARGE SCALE GENOMIC DNA]</scope>
    <source>
        <strain evidence="2 3">NX02</strain>
    </source>
</reference>
<dbReference type="OrthoDB" id="7439267at2"/>